<sequence length="906" mass="97411">MSANSFDARSTLRVGDESYEIFRLDKVEGVARLPYSLKVLLENLLRTEDGANITADHIRALATWDASAQPSEEIQFTPARVIMQDFTGVPCVVDLATMREAVKELGGDPSRINPLAPAELVIDHSVIADRFGTPEAFGQNVELEYGRNKERYQFLRWGQTAFDEFKVVPPGTGIVHQVNIEHLARTVMVRGGQAYPDTLVGTDSHTTMVNGLGVLGWGVGGIEAEAAMLGQPVSMLIPRVVGFKLTGELPIGTTATDLVLTITEMLRKHGVVGKFVEFYGEGVSAVPLANRATIGNMSPEFGSTAAMFPIDGETISYLRLTGRSDQQIALVEAYAKEQGLWLDPAAEPDFSEKLELDLSTVVPSIAGPKRPQDRIVLADAKQQFALDVRNYVLTSDLDEAGVESFPASDAPAVSNGMPSHKVKVTAPDGTEYELDHGAVAVAAITSCTNTSNPYVMVAAALLAKKAVEKGLSRKPWVKTTLAPGSKVVMDYYDRAGLTPYLDKLGFNLVGYGCTTCIGNSGPLPDEVSKAVNDHDLAVVSVLSGNRNFEGRINPDVKMNYLASPPLVVAYAIAGSMKIDITREAIGSDTDGHPVFLTDIWPSEQEVEEVVASAIGQEMFANDYADVFAGDAQWQALPIPTGNTFEWDSESTYVRKPPYFEGMTMQTTPVSDIEGARVLAKLGDSVTTDHISPAGAIKADSPAGTYLTEHGVDRRDFNSYGSRRGNHEVMIRGTFANIRLRNQIAPGTEGGFTRDFTVDGAPVSTIYDASQNYQAAGVPLVILAGKEYGSGSSRDWAAKGTALLGVKAVIAESYERIHRSNLIGMGVLPLQFPEGETAASLGLTGEETFSISGVTALNDGGIPQTVKVTTDGGKDFDAKVRIDTPGEADYYRNGGIMQYVLRSLIRK</sequence>
<evidence type="ECO:0000259" key="13">
    <source>
        <dbReference type="Pfam" id="PF00694"/>
    </source>
</evidence>
<dbReference type="RefSeq" id="WP_308425152.1">
    <property type="nucleotide sequence ID" value="NZ_BMMS01000016.1"/>
</dbReference>
<dbReference type="GO" id="GO:0051539">
    <property type="term" value="F:4 iron, 4 sulfur cluster binding"/>
    <property type="evidence" value="ECO:0007669"/>
    <property type="project" value="UniProtKB-KW"/>
</dbReference>
<comment type="similarity">
    <text evidence="3 11">Belongs to the aconitase/IPM isomerase family.</text>
</comment>
<dbReference type="FunFam" id="3.20.19.10:FF:000001">
    <property type="entry name" value="Aconitate hydratase"/>
    <property type="match status" value="1"/>
</dbReference>
<dbReference type="FunFam" id="3.30.499.10:FF:000002">
    <property type="entry name" value="Aconitate hydratase"/>
    <property type="match status" value="1"/>
</dbReference>
<evidence type="ECO:0000256" key="9">
    <source>
        <dbReference type="ARBA" id="ARBA00023239"/>
    </source>
</evidence>
<dbReference type="NCBIfam" id="NF006757">
    <property type="entry name" value="PRK09277.1"/>
    <property type="match status" value="1"/>
</dbReference>
<evidence type="ECO:0000256" key="3">
    <source>
        <dbReference type="ARBA" id="ARBA00007185"/>
    </source>
</evidence>
<dbReference type="NCBIfam" id="TIGR01341">
    <property type="entry name" value="aconitase_1"/>
    <property type="match status" value="1"/>
</dbReference>
<dbReference type="PANTHER" id="PTHR11670">
    <property type="entry name" value="ACONITASE/IRON-RESPONSIVE ELEMENT FAMILY MEMBER"/>
    <property type="match status" value="1"/>
</dbReference>
<dbReference type="SUPFAM" id="SSF53732">
    <property type="entry name" value="Aconitase iron-sulfur domain"/>
    <property type="match status" value="1"/>
</dbReference>
<dbReference type="SUPFAM" id="SSF52016">
    <property type="entry name" value="LeuD/IlvD-like"/>
    <property type="match status" value="1"/>
</dbReference>
<dbReference type="Proteomes" id="UP000641932">
    <property type="component" value="Unassembled WGS sequence"/>
</dbReference>
<dbReference type="GO" id="GO:0003994">
    <property type="term" value="F:aconitate hydratase activity"/>
    <property type="evidence" value="ECO:0007669"/>
    <property type="project" value="UniProtKB-EC"/>
</dbReference>
<evidence type="ECO:0000256" key="8">
    <source>
        <dbReference type="ARBA" id="ARBA00023014"/>
    </source>
</evidence>
<dbReference type="InterPro" id="IPR006249">
    <property type="entry name" value="Aconitase/IRP2"/>
</dbReference>
<dbReference type="InterPro" id="IPR015928">
    <property type="entry name" value="Aconitase/3IPM_dehydase_swvl"/>
</dbReference>
<dbReference type="InterPro" id="IPR000573">
    <property type="entry name" value="AconitaseA/IPMdHydase_ssu_swvl"/>
</dbReference>
<feature type="domain" description="Aconitase/3-isopropylmalate dehydratase large subunit alpha/beta/alpha" evidence="12">
    <location>
        <begin position="64"/>
        <end position="574"/>
    </location>
</feature>
<accession>A0A917ZSY7</accession>
<gene>
    <name evidence="14" type="ORF">GCM10012280_38200</name>
</gene>
<dbReference type="Gene3D" id="6.10.190.10">
    <property type="match status" value="1"/>
</dbReference>
<evidence type="ECO:0000256" key="1">
    <source>
        <dbReference type="ARBA" id="ARBA00001966"/>
    </source>
</evidence>
<dbReference type="Gene3D" id="3.30.499.10">
    <property type="entry name" value="Aconitase, domain 3"/>
    <property type="match status" value="2"/>
</dbReference>
<evidence type="ECO:0000256" key="10">
    <source>
        <dbReference type="ARBA" id="ARBA00023501"/>
    </source>
</evidence>
<comment type="function">
    <text evidence="11">Catalyzes the isomerization of citrate to isocitrate via cis-aconitate.</text>
</comment>
<comment type="pathway">
    <text evidence="2">Carbohydrate metabolism; tricarboxylic acid cycle; isocitrate from oxaloacetate: step 2/2.</text>
</comment>
<evidence type="ECO:0000256" key="11">
    <source>
        <dbReference type="RuleBase" id="RU361275"/>
    </source>
</evidence>
<evidence type="ECO:0000256" key="5">
    <source>
        <dbReference type="ARBA" id="ARBA00022723"/>
    </source>
</evidence>
<organism evidence="14 15">
    <name type="scientific">Wenjunlia tyrosinilytica</name>
    <dbReference type="NCBI Taxonomy" id="1544741"/>
    <lineage>
        <taxon>Bacteria</taxon>
        <taxon>Bacillati</taxon>
        <taxon>Actinomycetota</taxon>
        <taxon>Actinomycetes</taxon>
        <taxon>Kitasatosporales</taxon>
        <taxon>Streptomycetaceae</taxon>
        <taxon>Wenjunlia</taxon>
    </lineage>
</organism>
<dbReference type="EC" id="4.2.1.3" evidence="11"/>
<reference evidence="14" key="2">
    <citation type="submission" date="2020-09" db="EMBL/GenBank/DDBJ databases">
        <authorList>
            <person name="Sun Q."/>
            <person name="Zhou Y."/>
        </authorList>
    </citation>
    <scope>NUCLEOTIDE SEQUENCE</scope>
    <source>
        <strain evidence="14">CGMCC 4.7201</strain>
    </source>
</reference>
<dbReference type="InterPro" id="IPR018136">
    <property type="entry name" value="Aconitase_4Fe-4S_BS"/>
</dbReference>
<dbReference type="GO" id="GO:0003723">
    <property type="term" value="F:RNA binding"/>
    <property type="evidence" value="ECO:0007669"/>
    <property type="project" value="UniProtKB-KW"/>
</dbReference>
<evidence type="ECO:0000259" key="12">
    <source>
        <dbReference type="Pfam" id="PF00330"/>
    </source>
</evidence>
<dbReference type="GO" id="GO:0006099">
    <property type="term" value="P:tricarboxylic acid cycle"/>
    <property type="evidence" value="ECO:0007669"/>
    <property type="project" value="UniProtKB-KW"/>
</dbReference>
<keyword evidence="11" id="KW-0004">4Fe-4S</keyword>
<keyword evidence="7 11" id="KW-0408">Iron</keyword>
<name>A0A917ZSY7_9ACTN</name>
<dbReference type="AlphaFoldDB" id="A0A917ZSY7"/>
<dbReference type="InterPro" id="IPR015931">
    <property type="entry name" value="Acnase/IPM_dHydase_lsu_aba_1/3"/>
</dbReference>
<keyword evidence="9 11" id="KW-0456">Lyase</keyword>
<dbReference type="Pfam" id="PF00330">
    <property type="entry name" value="Aconitase"/>
    <property type="match status" value="1"/>
</dbReference>
<dbReference type="InterPro" id="IPR001030">
    <property type="entry name" value="Acoase/IPM_deHydtase_lsu_aba"/>
</dbReference>
<evidence type="ECO:0000256" key="6">
    <source>
        <dbReference type="ARBA" id="ARBA00022884"/>
    </source>
</evidence>
<keyword evidence="6" id="KW-0694">RNA-binding</keyword>
<keyword evidence="5" id="KW-0479">Metal-binding</keyword>
<evidence type="ECO:0000313" key="15">
    <source>
        <dbReference type="Proteomes" id="UP000641932"/>
    </source>
</evidence>
<dbReference type="EMBL" id="BMMS01000016">
    <property type="protein sequence ID" value="GGO91115.1"/>
    <property type="molecule type" value="Genomic_DNA"/>
</dbReference>
<dbReference type="InterPro" id="IPR036008">
    <property type="entry name" value="Aconitase_4Fe-4S_dom"/>
</dbReference>
<dbReference type="GO" id="GO:0019679">
    <property type="term" value="P:propionate metabolic process, methylcitrate cycle"/>
    <property type="evidence" value="ECO:0007669"/>
    <property type="project" value="UniProtKB-ARBA"/>
</dbReference>
<feature type="domain" description="Aconitase A/isopropylmalate dehydratase small subunit swivel" evidence="13">
    <location>
        <begin position="704"/>
        <end position="833"/>
    </location>
</feature>
<dbReference type="PROSITE" id="PS00450">
    <property type="entry name" value="ACONITASE_1"/>
    <property type="match status" value="1"/>
</dbReference>
<dbReference type="NCBIfam" id="NF009520">
    <property type="entry name" value="PRK12881.1"/>
    <property type="match status" value="1"/>
</dbReference>
<dbReference type="Gene3D" id="3.20.19.10">
    <property type="entry name" value="Aconitase, domain 4"/>
    <property type="match status" value="1"/>
</dbReference>
<protein>
    <recommendedName>
        <fullName evidence="11">Aconitate hydratase</fullName>
        <shortName evidence="11">Aconitase</shortName>
        <ecNumber evidence="11">4.2.1.3</ecNumber>
    </recommendedName>
</protein>
<keyword evidence="15" id="KW-1185">Reference proteome</keyword>
<comment type="caution">
    <text evidence="14">The sequence shown here is derived from an EMBL/GenBank/DDBJ whole genome shotgun (WGS) entry which is preliminary data.</text>
</comment>
<comment type="cofactor">
    <cofactor evidence="1">
        <name>[4Fe-4S] cluster</name>
        <dbReference type="ChEBI" id="CHEBI:49883"/>
    </cofactor>
</comment>
<proteinExistence type="inferred from homology"/>
<dbReference type="Pfam" id="PF00694">
    <property type="entry name" value="Aconitase_C"/>
    <property type="match status" value="1"/>
</dbReference>
<evidence type="ECO:0000313" key="14">
    <source>
        <dbReference type="EMBL" id="GGO91115.1"/>
    </source>
</evidence>
<dbReference type="PROSITE" id="PS01244">
    <property type="entry name" value="ACONITASE_2"/>
    <property type="match status" value="1"/>
</dbReference>
<keyword evidence="4" id="KW-0816">Tricarboxylic acid cycle</keyword>
<dbReference type="CDD" id="cd01580">
    <property type="entry name" value="AcnA_IRP_Swivel"/>
    <property type="match status" value="1"/>
</dbReference>
<evidence type="ECO:0000256" key="7">
    <source>
        <dbReference type="ARBA" id="ARBA00023004"/>
    </source>
</evidence>
<dbReference type="InterPro" id="IPR044137">
    <property type="entry name" value="AcnA_IRP_Swivel"/>
</dbReference>
<dbReference type="GO" id="GO:0046872">
    <property type="term" value="F:metal ion binding"/>
    <property type="evidence" value="ECO:0007669"/>
    <property type="project" value="UniProtKB-KW"/>
</dbReference>
<reference evidence="14" key="1">
    <citation type="journal article" date="2014" name="Int. J. Syst. Evol. Microbiol.">
        <title>Complete genome sequence of Corynebacterium casei LMG S-19264T (=DSM 44701T), isolated from a smear-ripened cheese.</title>
        <authorList>
            <consortium name="US DOE Joint Genome Institute (JGI-PGF)"/>
            <person name="Walter F."/>
            <person name="Albersmeier A."/>
            <person name="Kalinowski J."/>
            <person name="Ruckert C."/>
        </authorList>
    </citation>
    <scope>NUCLEOTIDE SEQUENCE</scope>
    <source>
        <strain evidence="14">CGMCC 4.7201</strain>
    </source>
</reference>
<evidence type="ECO:0000256" key="2">
    <source>
        <dbReference type="ARBA" id="ARBA00004717"/>
    </source>
</evidence>
<evidence type="ECO:0000256" key="4">
    <source>
        <dbReference type="ARBA" id="ARBA00022532"/>
    </source>
</evidence>
<comment type="catalytic activity">
    <reaction evidence="10 11">
        <text>citrate = D-threo-isocitrate</text>
        <dbReference type="Rhea" id="RHEA:10336"/>
        <dbReference type="ChEBI" id="CHEBI:15562"/>
        <dbReference type="ChEBI" id="CHEBI:16947"/>
        <dbReference type="EC" id="4.2.1.3"/>
    </reaction>
</comment>
<dbReference type="PRINTS" id="PR00415">
    <property type="entry name" value="ACONITASE"/>
</dbReference>
<keyword evidence="8 11" id="KW-0411">Iron-sulfur</keyword>
<dbReference type="FunFam" id="3.30.499.10:FF:000009">
    <property type="entry name" value="Aconitate hydratase"/>
    <property type="match status" value="1"/>
</dbReference>